<dbReference type="SMART" id="SM00465">
    <property type="entry name" value="GIYc"/>
    <property type="match status" value="1"/>
</dbReference>
<name>A0AAI8CME7_FERIS</name>
<feature type="domain" description="GIY-YIG" evidence="1">
    <location>
        <begin position="18"/>
        <end position="113"/>
    </location>
</feature>
<protein>
    <submittedName>
        <fullName evidence="2">DUF123 domain-containing protein</fullName>
    </submittedName>
</protein>
<dbReference type="PANTHER" id="PTHR37460">
    <property type="entry name" value="ENDONUCLEASE III"/>
    <property type="match status" value="1"/>
</dbReference>
<evidence type="ECO:0000259" key="1">
    <source>
        <dbReference type="SMART" id="SM00465"/>
    </source>
</evidence>
<proteinExistence type="predicted"/>
<reference evidence="2 3" key="1">
    <citation type="journal article" date="2015" name="Stand. Genomic Sci.">
        <title>Genome sequence of a native-feather degrading extremely thermophilic Eubacterium, Fervidobacterium islandicum AW-1.</title>
        <authorList>
            <person name="Lee Y.J."/>
            <person name="Jeong H."/>
            <person name="Park G.S."/>
            <person name="Kwak Y."/>
            <person name="Lee S.J."/>
            <person name="Lee S.J."/>
            <person name="Park M.K."/>
            <person name="Kim J.Y."/>
            <person name="Kang H.K."/>
            <person name="Shin J.H."/>
            <person name="Lee D.W."/>
        </authorList>
    </citation>
    <scope>NUCLEOTIDE SEQUENCE [LARGE SCALE GENOMIC DNA]</scope>
    <source>
        <strain evidence="2 3">AW-1</strain>
    </source>
</reference>
<accession>A0AAI8CME7</accession>
<dbReference type="EMBL" id="CP014334">
    <property type="protein sequence ID" value="AMW33160.1"/>
    <property type="molecule type" value="Genomic_DNA"/>
</dbReference>
<dbReference type="Pfam" id="PF01986">
    <property type="entry name" value="DUF123"/>
    <property type="match status" value="1"/>
</dbReference>
<dbReference type="Proteomes" id="UP000093740">
    <property type="component" value="Chromosome"/>
</dbReference>
<gene>
    <name evidence="2" type="ORF">NA23_07865</name>
</gene>
<dbReference type="InterPro" id="IPR000305">
    <property type="entry name" value="GIY-YIG_endonuc"/>
</dbReference>
<dbReference type="KEGG" id="fia:NA23_07865"/>
<evidence type="ECO:0000313" key="2">
    <source>
        <dbReference type="EMBL" id="AMW33160.1"/>
    </source>
</evidence>
<dbReference type="CDD" id="cd10441">
    <property type="entry name" value="GIY-YIG_COG1833"/>
    <property type="match status" value="1"/>
</dbReference>
<dbReference type="InterPro" id="IPR002837">
    <property type="entry name" value="DUF123"/>
</dbReference>
<dbReference type="AlphaFoldDB" id="A0AAI8CME7"/>
<organism evidence="2 3">
    <name type="scientific">Fervidobacterium islandicum</name>
    <dbReference type="NCBI Taxonomy" id="2423"/>
    <lineage>
        <taxon>Bacteria</taxon>
        <taxon>Thermotogati</taxon>
        <taxon>Thermotogota</taxon>
        <taxon>Thermotogae</taxon>
        <taxon>Thermotogales</taxon>
        <taxon>Fervidobacteriaceae</taxon>
        <taxon>Fervidobacterium</taxon>
    </lineage>
</organism>
<sequence length="131" mass="15206">MRGAYVIVLTLDVSIKLNVGRNCWKLKSGTYAYIGSGMVNLEKRVLRHFSSSKKSHWHIDYLTQFARPLFAVLIPSDRRLEEEISLSFQKFFECIEGFGASDLKVPSNLYRIHDFKKFSEILHSFLDTVEK</sequence>
<keyword evidence="3" id="KW-1185">Reference proteome</keyword>
<dbReference type="PANTHER" id="PTHR37460:SF1">
    <property type="entry name" value="ENDONUCLEASE III"/>
    <property type="match status" value="1"/>
</dbReference>
<evidence type="ECO:0000313" key="3">
    <source>
        <dbReference type="Proteomes" id="UP000093740"/>
    </source>
</evidence>
<dbReference type="RefSeq" id="WP_033192139.1">
    <property type="nucleotide sequence ID" value="NZ_CP014334.2"/>
</dbReference>